<dbReference type="EMBL" id="HBIX01000661">
    <property type="protein sequence ID" value="CAE0707808.1"/>
    <property type="molecule type" value="Transcribed_RNA"/>
</dbReference>
<dbReference type="AlphaFoldDB" id="A0A7S4A974"/>
<sequence>MVFVSSGVCKCKHSIKLRRVMGTCRNRGNANNTRAEIERLFSNRPIGVRMTSSASSSAAAGAAVVSREDLLNEAAFLTKSLYRNCIRSVRLIRWGNDFDDKEFERREEEFQNPTTGGVMSMAPPPNKEDELRSRAEYYYSYAREYFTQESDCLDNDPLLERDIRRYLYYLRKGDKDRKWLMGDMMFPDPYKKWIDQDRINRFEAMSKKYLGNDEEVDEKNPLFDDDNTNQNQNEATASSNGGFIEDEDPDWFQKKYPHLR</sequence>
<feature type="compositionally biased region" description="Polar residues" evidence="1">
    <location>
        <begin position="228"/>
        <end position="241"/>
    </location>
</feature>
<reference evidence="2" key="1">
    <citation type="submission" date="2021-01" db="EMBL/GenBank/DDBJ databases">
        <authorList>
            <person name="Corre E."/>
            <person name="Pelletier E."/>
            <person name="Niang G."/>
            <person name="Scheremetjew M."/>
            <person name="Finn R."/>
            <person name="Kale V."/>
            <person name="Holt S."/>
            <person name="Cochrane G."/>
            <person name="Meng A."/>
            <person name="Brown T."/>
            <person name="Cohen L."/>
        </authorList>
    </citation>
    <scope>NUCLEOTIDE SEQUENCE</scope>
    <source>
        <strain evidence="2">10249 10 AB</strain>
    </source>
</reference>
<proteinExistence type="predicted"/>
<feature type="region of interest" description="Disordered" evidence="1">
    <location>
        <begin position="109"/>
        <end position="128"/>
    </location>
</feature>
<feature type="compositionally biased region" description="Acidic residues" evidence="1">
    <location>
        <begin position="213"/>
        <end position="227"/>
    </location>
</feature>
<evidence type="ECO:0000313" key="2">
    <source>
        <dbReference type="EMBL" id="CAE0707808.1"/>
    </source>
</evidence>
<organism evidence="2">
    <name type="scientific">Pseudo-nitzschia australis</name>
    <dbReference type="NCBI Taxonomy" id="44445"/>
    <lineage>
        <taxon>Eukaryota</taxon>
        <taxon>Sar</taxon>
        <taxon>Stramenopiles</taxon>
        <taxon>Ochrophyta</taxon>
        <taxon>Bacillariophyta</taxon>
        <taxon>Bacillariophyceae</taxon>
        <taxon>Bacillariophycidae</taxon>
        <taxon>Bacillariales</taxon>
        <taxon>Bacillariaceae</taxon>
        <taxon>Pseudo-nitzschia</taxon>
    </lineage>
</organism>
<accession>A0A7S4A974</accession>
<feature type="region of interest" description="Disordered" evidence="1">
    <location>
        <begin position="213"/>
        <end position="260"/>
    </location>
</feature>
<protein>
    <submittedName>
        <fullName evidence="2">Uncharacterized protein</fullName>
    </submittedName>
</protein>
<gene>
    <name evidence="2" type="ORF">PAUS00366_LOCUS528</name>
</gene>
<name>A0A7S4A974_9STRA</name>
<evidence type="ECO:0000256" key="1">
    <source>
        <dbReference type="SAM" id="MobiDB-lite"/>
    </source>
</evidence>